<keyword evidence="7" id="KW-1185">Reference proteome</keyword>
<dbReference type="InterPro" id="IPR050287">
    <property type="entry name" value="MTA/SAH_deaminase"/>
</dbReference>
<organism evidence="6 7">
    <name type="scientific">Geoalkalibacter halelectricus</name>
    <dbReference type="NCBI Taxonomy" id="2847045"/>
    <lineage>
        <taxon>Bacteria</taxon>
        <taxon>Pseudomonadati</taxon>
        <taxon>Thermodesulfobacteriota</taxon>
        <taxon>Desulfuromonadia</taxon>
        <taxon>Desulfuromonadales</taxon>
        <taxon>Geoalkalibacteraceae</taxon>
        <taxon>Geoalkalibacter</taxon>
    </lineage>
</organism>
<name>A0ABY5ZMQ9_9BACT</name>
<dbReference type="EMBL" id="CP092109">
    <property type="protein sequence ID" value="UWZ78531.1"/>
    <property type="molecule type" value="Genomic_DNA"/>
</dbReference>
<evidence type="ECO:0000313" key="7">
    <source>
        <dbReference type="Proteomes" id="UP001060414"/>
    </source>
</evidence>
<feature type="domain" description="Amidohydrolase-related" evidence="4">
    <location>
        <begin position="57"/>
        <end position="385"/>
    </location>
</feature>
<dbReference type="RefSeq" id="WP_260746885.1">
    <property type="nucleotide sequence ID" value="NZ_CP092109.1"/>
</dbReference>
<keyword evidence="1" id="KW-0479">Metal-binding</keyword>
<reference evidence="6" key="1">
    <citation type="journal article" date="2022" name="Environ. Microbiol.">
        <title>Geoalkalibacter halelectricus SAP #1 sp. nov. possessing extracellular electron transfer and mineral#reducing capabilities from a haloalkaline environment.</title>
        <authorList>
            <person name="Yadav S."/>
            <person name="Singh R."/>
            <person name="Sundharam S.S."/>
            <person name="Chaudhary S."/>
            <person name="Krishnamurthi S."/>
            <person name="Patil S.A."/>
        </authorList>
    </citation>
    <scope>NUCLEOTIDE SEQUENCE</scope>
    <source>
        <strain evidence="6">SAP-1</strain>
    </source>
</reference>
<keyword evidence="2" id="KW-0378">Hydrolase</keyword>
<dbReference type="Gene3D" id="2.30.40.10">
    <property type="entry name" value="Urease, subunit C, domain 1"/>
    <property type="match status" value="1"/>
</dbReference>
<dbReference type="Pfam" id="PF22039">
    <property type="entry name" value="HUTI_composite_bact"/>
    <property type="match status" value="1"/>
</dbReference>
<evidence type="ECO:0000259" key="5">
    <source>
        <dbReference type="Pfam" id="PF22039"/>
    </source>
</evidence>
<dbReference type="InterPro" id="IPR006680">
    <property type="entry name" value="Amidohydro-rel"/>
</dbReference>
<dbReference type="SUPFAM" id="SSF51338">
    <property type="entry name" value="Composite domain of metallo-dependent hydrolases"/>
    <property type="match status" value="1"/>
</dbReference>
<protein>
    <submittedName>
        <fullName evidence="6">Amidohydrolase family protein</fullName>
    </submittedName>
</protein>
<dbReference type="InterPro" id="IPR054418">
    <property type="entry name" value="MQNX/HUTI_composite_N"/>
</dbReference>
<evidence type="ECO:0000256" key="1">
    <source>
        <dbReference type="ARBA" id="ARBA00022723"/>
    </source>
</evidence>
<sequence length="430" mass="46790">MSTLYRARYLVPVTRGVMEDGALLVAGGQIVDLGSFQELTAAHPRAAVVDFGDDSLLLPPLANAHTHLELTHFPDWLRRSRESGDPENFVDWILRVIRVKRAVAQERLGESLRAGIRACLAAGTGAVGDILSWLPGREVYRNAPLYGRLYLETLGLDPGRNRQMLRLLGHISEECLAGRLRLGLAPHSPYNLSSEYLEDIFRYARRHRLPLTTHVAESDAEVQFLREGRGPIAERLYPYVGWTDMLPAPAEVGPIAYLQQRDGLVADNLLVHGVHVDAADCRAIAGAAASVVLCPRSNQRLGVGVAPVADYVAAGVNLALGTDSLASNESLSVWDELAFARQAYGSALSPETLLRMATCNGAKALGLGAEMGCLEPRYGAHFQVLRMATIPPRGELMDYLVSPGRTQEVRALFLAGRDAHFSLDSGQEVC</sequence>
<dbReference type="Proteomes" id="UP001060414">
    <property type="component" value="Chromosome"/>
</dbReference>
<gene>
    <name evidence="6" type="ORF">L9S41_12690</name>
</gene>
<evidence type="ECO:0000256" key="3">
    <source>
        <dbReference type="ARBA" id="ARBA00022833"/>
    </source>
</evidence>
<dbReference type="InterPro" id="IPR011059">
    <property type="entry name" value="Metal-dep_hydrolase_composite"/>
</dbReference>
<dbReference type="Pfam" id="PF01979">
    <property type="entry name" value="Amidohydro_1"/>
    <property type="match status" value="1"/>
</dbReference>
<keyword evidence="3" id="KW-0862">Zinc</keyword>
<dbReference type="InterPro" id="IPR032466">
    <property type="entry name" value="Metal_Hydrolase"/>
</dbReference>
<dbReference type="PANTHER" id="PTHR43794">
    <property type="entry name" value="AMINOHYDROLASE SSNA-RELATED"/>
    <property type="match status" value="1"/>
</dbReference>
<accession>A0ABY5ZMQ9</accession>
<dbReference type="SUPFAM" id="SSF51556">
    <property type="entry name" value="Metallo-dependent hydrolases"/>
    <property type="match status" value="1"/>
</dbReference>
<evidence type="ECO:0000259" key="4">
    <source>
        <dbReference type="Pfam" id="PF01979"/>
    </source>
</evidence>
<evidence type="ECO:0000256" key="2">
    <source>
        <dbReference type="ARBA" id="ARBA00022801"/>
    </source>
</evidence>
<feature type="domain" description="Aminodeoxyfutalosine deaminase/Imidazolonepropionase-like composite" evidence="5">
    <location>
        <begin position="21"/>
        <end position="46"/>
    </location>
</feature>
<evidence type="ECO:0000313" key="6">
    <source>
        <dbReference type="EMBL" id="UWZ78531.1"/>
    </source>
</evidence>
<proteinExistence type="predicted"/>
<dbReference type="PANTHER" id="PTHR43794:SF11">
    <property type="entry name" value="AMIDOHYDROLASE-RELATED DOMAIN-CONTAINING PROTEIN"/>
    <property type="match status" value="1"/>
</dbReference>
<dbReference type="Gene3D" id="3.20.20.140">
    <property type="entry name" value="Metal-dependent hydrolases"/>
    <property type="match status" value="1"/>
</dbReference>